<gene>
    <name evidence="1" type="primary">atg6_1</name>
    <name evidence="1" type="ORF">LPJ66_004515</name>
</gene>
<dbReference type="EMBL" id="JANBPG010000550">
    <property type="protein sequence ID" value="KAJ1895564.1"/>
    <property type="molecule type" value="Genomic_DNA"/>
</dbReference>
<comment type="caution">
    <text evidence="1">The sequence shown here is derived from an EMBL/GenBank/DDBJ whole genome shotgun (WGS) entry which is preliminary data.</text>
</comment>
<proteinExistence type="predicted"/>
<reference evidence="1" key="1">
    <citation type="submission" date="2022-07" db="EMBL/GenBank/DDBJ databases">
        <title>Phylogenomic reconstructions and comparative analyses of Kickxellomycotina fungi.</title>
        <authorList>
            <person name="Reynolds N.K."/>
            <person name="Stajich J.E."/>
            <person name="Barry K."/>
            <person name="Grigoriev I.V."/>
            <person name="Crous P."/>
            <person name="Smith M.E."/>
        </authorList>
    </citation>
    <scope>NUCLEOTIDE SEQUENCE</scope>
    <source>
        <strain evidence="1">Benny 63K</strain>
    </source>
</reference>
<sequence>METANAVRNAVARHRCKRCSRNVQFADSTWRDTLGDAPSFDKLIHTLPEERSRELSALIAAQSQNSNMTELSRFFSQSLRTDTVPRLPNGTIARALPGSTPATPLMQGSMALVLEAGKNEETKITAGSPVSDADGMGELAAGSGSSQGDSFIILSSSQVRSQKHLANFAFERRAAMQQSVGLADSEFSKAAGAAGAPPPVAGQGDDITETFEIIGRLMDRLDERSALGHPMCEDCAEIMLRLLDREVSDSARERDILEDVGRAAKLAAKSYNTGDLGELEKELERQGDLERALEETLGTLDAQLEGICAQISNLDAESDKLAKMEAQFYQELNNRSHVLETCEAEQWALDERYARLASQLSQLQRTNVYNDVFNISVSEGVAGINGFRLGGRSSHSVEWPEINAAWGQALLLLQTVARKLGYEFIDYRLIPMGSFSRIERMADPPATYELFGSGDMYLGRLFQNRKFDSAMVAYLACLDQIVQLIMSINPQLRVPYRIEQDKVGGLSIRPQFGQDDMWTKACKNTLLDARWALAFASSYSGNSN</sequence>
<evidence type="ECO:0000313" key="1">
    <source>
        <dbReference type="EMBL" id="KAJ1895564.1"/>
    </source>
</evidence>
<evidence type="ECO:0000313" key="2">
    <source>
        <dbReference type="Proteomes" id="UP001150581"/>
    </source>
</evidence>
<accession>A0ACC1IHS1</accession>
<protein>
    <submittedName>
        <fullName evidence="1">Autophagy protein</fullName>
    </submittedName>
</protein>
<organism evidence="1 2">
    <name type="scientific">Kickxella alabastrina</name>
    <dbReference type="NCBI Taxonomy" id="61397"/>
    <lineage>
        <taxon>Eukaryota</taxon>
        <taxon>Fungi</taxon>
        <taxon>Fungi incertae sedis</taxon>
        <taxon>Zoopagomycota</taxon>
        <taxon>Kickxellomycotina</taxon>
        <taxon>Kickxellomycetes</taxon>
        <taxon>Kickxellales</taxon>
        <taxon>Kickxellaceae</taxon>
        <taxon>Kickxella</taxon>
    </lineage>
</organism>
<dbReference type="Proteomes" id="UP001150581">
    <property type="component" value="Unassembled WGS sequence"/>
</dbReference>
<name>A0ACC1IHS1_9FUNG</name>
<keyword evidence="2" id="KW-1185">Reference proteome</keyword>